<dbReference type="InterPro" id="IPR001680">
    <property type="entry name" value="WD40_rpt"/>
</dbReference>
<dbReference type="GO" id="GO:0003677">
    <property type="term" value="F:DNA binding"/>
    <property type="evidence" value="ECO:0007669"/>
    <property type="project" value="TreeGrafter"/>
</dbReference>
<dbReference type="OrthoDB" id="9890280at2759"/>
<dbReference type="PANTHER" id="PTHR14773">
    <property type="entry name" value="WD REPEAT-CONTAINING PROTEIN 76"/>
    <property type="match status" value="1"/>
</dbReference>
<dbReference type="GO" id="GO:0005634">
    <property type="term" value="C:nucleus"/>
    <property type="evidence" value="ECO:0007669"/>
    <property type="project" value="TreeGrafter"/>
</dbReference>
<feature type="compositionally biased region" description="Acidic residues" evidence="6">
    <location>
        <begin position="15"/>
        <end position="26"/>
    </location>
</feature>
<name>A0A8R2A752_ACYPI</name>
<dbReference type="RefSeq" id="XP_001951682.2">
    <property type="nucleotide sequence ID" value="XM_001951647.4"/>
</dbReference>
<protein>
    <recommendedName>
        <fullName evidence="3">WD repeat-containing protein 76</fullName>
    </recommendedName>
</protein>
<evidence type="ECO:0000256" key="3">
    <source>
        <dbReference type="ARBA" id="ARBA00021234"/>
    </source>
</evidence>
<dbReference type="Gene3D" id="2.130.10.10">
    <property type="entry name" value="YVTN repeat-like/Quinoprotein amine dehydrogenase"/>
    <property type="match status" value="1"/>
</dbReference>
<organism evidence="7 8">
    <name type="scientific">Acyrthosiphon pisum</name>
    <name type="common">Pea aphid</name>
    <dbReference type="NCBI Taxonomy" id="7029"/>
    <lineage>
        <taxon>Eukaryota</taxon>
        <taxon>Metazoa</taxon>
        <taxon>Ecdysozoa</taxon>
        <taxon>Arthropoda</taxon>
        <taxon>Hexapoda</taxon>
        <taxon>Insecta</taxon>
        <taxon>Pterygota</taxon>
        <taxon>Neoptera</taxon>
        <taxon>Paraneoptera</taxon>
        <taxon>Hemiptera</taxon>
        <taxon>Sternorrhyncha</taxon>
        <taxon>Aphidomorpha</taxon>
        <taxon>Aphidoidea</taxon>
        <taxon>Aphididae</taxon>
        <taxon>Macrosiphini</taxon>
        <taxon>Acyrthosiphon</taxon>
    </lineage>
</organism>
<feature type="region of interest" description="Disordered" evidence="6">
    <location>
        <begin position="1"/>
        <end position="34"/>
    </location>
</feature>
<reference evidence="7" key="2">
    <citation type="submission" date="2022-06" db="UniProtKB">
        <authorList>
            <consortium name="EnsemblMetazoa"/>
        </authorList>
    </citation>
    <scope>IDENTIFICATION</scope>
</reference>
<accession>A0A8R2A752</accession>
<dbReference type="SMART" id="SM00320">
    <property type="entry name" value="WD40"/>
    <property type="match status" value="4"/>
</dbReference>
<keyword evidence="5" id="KW-0677">Repeat</keyword>
<reference evidence="8" key="1">
    <citation type="submission" date="2010-06" db="EMBL/GenBank/DDBJ databases">
        <authorList>
            <person name="Jiang H."/>
            <person name="Abraham K."/>
            <person name="Ali S."/>
            <person name="Alsbrooks S.L."/>
            <person name="Anim B.N."/>
            <person name="Anosike U.S."/>
            <person name="Attaway T."/>
            <person name="Bandaranaike D.P."/>
            <person name="Battles P.K."/>
            <person name="Bell S.N."/>
            <person name="Bell A.V."/>
            <person name="Beltran B."/>
            <person name="Bickham C."/>
            <person name="Bustamante Y."/>
            <person name="Caleb T."/>
            <person name="Canada A."/>
            <person name="Cardenas V."/>
            <person name="Carter K."/>
            <person name="Chacko J."/>
            <person name="Chandrabose M.N."/>
            <person name="Chavez D."/>
            <person name="Chavez A."/>
            <person name="Chen L."/>
            <person name="Chu H.-S."/>
            <person name="Claassen K.J."/>
            <person name="Cockrell R."/>
            <person name="Collins M."/>
            <person name="Cooper J.A."/>
            <person name="Cree A."/>
            <person name="Curry S.M."/>
            <person name="Da Y."/>
            <person name="Dao M.D."/>
            <person name="Das B."/>
            <person name="Davila M.-L."/>
            <person name="Davy-Carroll L."/>
            <person name="Denson S."/>
            <person name="Dinh H."/>
            <person name="Ebong V.E."/>
            <person name="Edwards J.R."/>
            <person name="Egan A."/>
            <person name="El-Daye J."/>
            <person name="Escobedo L."/>
            <person name="Fernandez S."/>
            <person name="Fernando P.R."/>
            <person name="Flagg N."/>
            <person name="Forbes L.D."/>
            <person name="Fowler R.G."/>
            <person name="Fu Q."/>
            <person name="Gabisi R.A."/>
            <person name="Ganer J."/>
            <person name="Garbino Pronczuk A."/>
            <person name="Garcia R.M."/>
            <person name="Garner T."/>
            <person name="Garrett T.E."/>
            <person name="Gonzalez D.A."/>
            <person name="Hamid H."/>
            <person name="Hawkins E.S."/>
            <person name="Hirani K."/>
            <person name="Hogues M.E."/>
            <person name="Hollins B."/>
            <person name="Hsiao C.-H."/>
            <person name="Jabil R."/>
            <person name="James M.L."/>
            <person name="Jhangiani S.N."/>
            <person name="Johnson B."/>
            <person name="Johnson Q."/>
            <person name="Joshi V."/>
            <person name="Kalu J.B."/>
            <person name="Kam C."/>
            <person name="Kashfia A."/>
            <person name="Keebler J."/>
            <person name="Kisamo H."/>
            <person name="Kovar C.L."/>
            <person name="Lago L.A."/>
            <person name="Lai C.-Y."/>
            <person name="Laidlaw J."/>
            <person name="Lara F."/>
            <person name="Le T.-K."/>
            <person name="Lee S.L."/>
            <person name="Legall F.H."/>
            <person name="Lemon S.J."/>
            <person name="Lewis L.R."/>
            <person name="Li B."/>
            <person name="Liu Y."/>
            <person name="Liu Y.-S."/>
            <person name="Lopez J."/>
            <person name="Lozado R.J."/>
            <person name="Lu J."/>
            <person name="Madu R.C."/>
            <person name="Maheshwari M."/>
            <person name="Maheshwari R."/>
            <person name="Malloy K."/>
            <person name="Martinez E."/>
            <person name="Mathew T."/>
            <person name="Mercado I.C."/>
            <person name="Mercado C."/>
            <person name="Meyer B."/>
            <person name="Montgomery K."/>
            <person name="Morgan M.B."/>
            <person name="Munidasa M."/>
            <person name="Nazareth L.V."/>
            <person name="Nelson J."/>
            <person name="Ng B.M."/>
            <person name="Nguyen N.B."/>
            <person name="Nguyen P.Q."/>
            <person name="Nguyen T."/>
            <person name="Obregon M."/>
            <person name="Okwuonu G.O."/>
            <person name="Onwere C.G."/>
            <person name="Orozco G."/>
            <person name="Parra A."/>
            <person name="Patel S."/>
            <person name="Patil S."/>
            <person name="Perez A."/>
            <person name="Perez Y."/>
            <person name="Pham C."/>
            <person name="Primus E.L."/>
            <person name="Pu L.-L."/>
            <person name="Puazo M."/>
            <person name="Qin X."/>
            <person name="Quiroz J.B."/>
            <person name="Reese J."/>
            <person name="Richards S."/>
            <person name="Rives C.M."/>
            <person name="Robberts R."/>
            <person name="Ruiz S.J."/>
            <person name="Ruiz M.J."/>
            <person name="Santibanez J."/>
            <person name="Schneider B.W."/>
            <person name="Sisson I."/>
            <person name="Smith M."/>
            <person name="Sodergren E."/>
            <person name="Song X.-Z."/>
            <person name="Song B.B."/>
            <person name="Summersgill H."/>
            <person name="Thelus R."/>
            <person name="Thornton R.D."/>
            <person name="Trejos Z.Y."/>
            <person name="Usmani K."/>
            <person name="Vattathil S."/>
            <person name="Villasana D."/>
            <person name="Walker D.L."/>
            <person name="Wang S."/>
            <person name="Wang K."/>
            <person name="White C.S."/>
            <person name="Williams A.C."/>
            <person name="Williamson J."/>
            <person name="Wilson K."/>
            <person name="Woghiren I.O."/>
            <person name="Woodworth J.R."/>
            <person name="Worley K.C."/>
            <person name="Wright R.A."/>
            <person name="Wu W."/>
            <person name="Young L."/>
            <person name="Zhang L."/>
            <person name="Zhang J."/>
            <person name="Zhu Y."/>
            <person name="Muzny D.M."/>
            <person name="Weinstock G."/>
            <person name="Gibbs R.A."/>
        </authorList>
    </citation>
    <scope>NUCLEOTIDE SEQUENCE [LARGE SCALE GENOMIC DNA]</scope>
    <source>
        <strain evidence="8">LSR1</strain>
    </source>
</reference>
<evidence type="ECO:0000313" key="8">
    <source>
        <dbReference type="Proteomes" id="UP000007819"/>
    </source>
</evidence>
<dbReference type="GO" id="GO:2000001">
    <property type="term" value="P:regulation of DNA damage checkpoint"/>
    <property type="evidence" value="ECO:0007669"/>
    <property type="project" value="TreeGrafter"/>
</dbReference>
<evidence type="ECO:0000256" key="1">
    <source>
        <dbReference type="ARBA" id="ARBA00002530"/>
    </source>
</evidence>
<dbReference type="InterPro" id="IPR036322">
    <property type="entry name" value="WD40_repeat_dom_sf"/>
</dbReference>
<dbReference type="InterPro" id="IPR050853">
    <property type="entry name" value="WD_repeat_DNA-damage-binding"/>
</dbReference>
<feature type="compositionally biased region" description="Basic and acidic residues" evidence="6">
    <location>
        <begin position="92"/>
        <end position="102"/>
    </location>
</feature>
<dbReference type="KEGG" id="api:100160602"/>
<dbReference type="PANTHER" id="PTHR14773:SF0">
    <property type="entry name" value="WD REPEAT-CONTAINING PROTEIN 76"/>
    <property type="match status" value="1"/>
</dbReference>
<comment type="similarity">
    <text evidence="2">Belongs to the WD repeat DDB2/WDR76 family.</text>
</comment>
<keyword evidence="8" id="KW-1185">Reference proteome</keyword>
<proteinExistence type="inferred from homology"/>
<dbReference type="AlphaFoldDB" id="A0A8R2A752"/>
<dbReference type="Pfam" id="PF00400">
    <property type="entry name" value="WD40"/>
    <property type="match status" value="2"/>
</dbReference>
<feature type="region of interest" description="Disordered" evidence="6">
    <location>
        <begin position="58"/>
        <end position="116"/>
    </location>
</feature>
<dbReference type="EnsemblMetazoa" id="XM_001951647.4">
    <property type="protein sequence ID" value="XP_001951682.2"/>
    <property type="gene ID" value="LOC100160602"/>
</dbReference>
<dbReference type="GeneID" id="100160602"/>
<keyword evidence="4" id="KW-0853">WD repeat</keyword>
<evidence type="ECO:0000256" key="4">
    <source>
        <dbReference type="ARBA" id="ARBA00022574"/>
    </source>
</evidence>
<evidence type="ECO:0000256" key="5">
    <source>
        <dbReference type="ARBA" id="ARBA00022737"/>
    </source>
</evidence>
<sequence length="492" mass="55945">MIKIDNLSPSKMDDTDSMSDDEDENLTYEQQREKRMKKNEEMLDILGVNQAAKTLVSSLQKQTPVKKAKPVKNTSLKPERRSLRIANLPASEEYHLPGESELKSNNSESSKKYDSYETNFKDQSSISIPEEDSDFVEKLSDDLAIKEAVKDFHLLPSHKFVHVLKSLDMYTPSLKVCEKRIYSLAIHPSETSLIVAAGDMRGNISLYNNRNSEMREYRLHDAPVNCISFCTWDSHKLFSTSHDGSVRCGDIVKRTFNIIYKTEWKSQSKSKMNHATWHTEFERNLLIGNGSGHVDLVDTRTPDKIINTAWCHERSVRTVQCHPLEKHHFLTSSGIGEVSLWDIRNMTDQSINPVLQFEHPKSLTSAFFSASGTKMVSTCNDDNIRIFNTDRLNSSATKPINIIPHNNHTGRWLSVFKAKWNPGRDNEFFVGSMLSPKRIQVYNCAGHVLHNLMSTDMTTYCSVIEVHPTQAIYVGGNGSGRLHIFSTKEQLT</sequence>
<dbReference type="SUPFAM" id="SSF50978">
    <property type="entry name" value="WD40 repeat-like"/>
    <property type="match status" value="1"/>
</dbReference>
<dbReference type="Proteomes" id="UP000007819">
    <property type="component" value="Chromosome A1"/>
</dbReference>
<comment type="function">
    <text evidence="1">Specifically binds 5-hydroxymethylcytosine (5hmC), suggesting that it acts as a specific reader of 5hmC.</text>
</comment>
<evidence type="ECO:0000256" key="2">
    <source>
        <dbReference type="ARBA" id="ARBA00005434"/>
    </source>
</evidence>
<evidence type="ECO:0000256" key="6">
    <source>
        <dbReference type="SAM" id="MobiDB-lite"/>
    </source>
</evidence>
<evidence type="ECO:0000313" key="7">
    <source>
        <dbReference type="EnsemblMetazoa" id="XP_001951682.2"/>
    </source>
</evidence>
<dbReference type="InterPro" id="IPR015943">
    <property type="entry name" value="WD40/YVTN_repeat-like_dom_sf"/>
</dbReference>